<evidence type="ECO:0000313" key="5">
    <source>
        <dbReference type="WBParaSite" id="sdigi.contig337.g7553.t1"/>
    </source>
</evidence>
<dbReference type="PANTHER" id="PTHR23333:SF20">
    <property type="entry name" value="NSFL1 COFACTOR P47"/>
    <property type="match status" value="1"/>
</dbReference>
<sequence>MSRRIATLHSSSRKTRSRSSSPSTDDEKQQRFFVGGSEHSGSLVLGTDNSRNEDIVSQFFSSARAHGAESLTPEESARLGTHDAVKFASHGKGYRLGDAVQPSQLVESAASSDSVIIIRWFFVNEQEVTLIMWENGFTVDDGPLRLYSDSPNHSFLQSISQGRIPNEIIRQYPGKTIDIRMERRLQPYVVKPKPFSGQGQRLGEIVPIVVSAENLEDKTGNGAGSAKNVDIDSDCVKKAQEAVKLVDGEPTTNVQIRLPTGGRVIGRFNHNHTVGDVRSFLIMAAPVYAFQPFSLMTTFPNKVIEQENTSLKEAGLLNAVIVAKLV</sequence>
<dbReference type="InterPro" id="IPR036241">
    <property type="entry name" value="NSFL1C_SEP_dom_sf"/>
</dbReference>
<organism evidence="4 5">
    <name type="scientific">Setaria digitata</name>
    <dbReference type="NCBI Taxonomy" id="48799"/>
    <lineage>
        <taxon>Eukaryota</taxon>
        <taxon>Metazoa</taxon>
        <taxon>Ecdysozoa</taxon>
        <taxon>Nematoda</taxon>
        <taxon>Chromadorea</taxon>
        <taxon>Rhabditida</taxon>
        <taxon>Spirurina</taxon>
        <taxon>Spiruromorpha</taxon>
        <taxon>Filarioidea</taxon>
        <taxon>Setariidae</taxon>
        <taxon>Setaria</taxon>
    </lineage>
</organism>
<dbReference type="SMART" id="SM00553">
    <property type="entry name" value="SEP"/>
    <property type="match status" value="1"/>
</dbReference>
<evidence type="ECO:0000259" key="2">
    <source>
        <dbReference type="PROSITE" id="PS50033"/>
    </source>
</evidence>
<dbReference type="SMART" id="SM00166">
    <property type="entry name" value="UBX"/>
    <property type="match status" value="1"/>
</dbReference>
<proteinExistence type="predicted"/>
<dbReference type="GO" id="GO:0005829">
    <property type="term" value="C:cytosol"/>
    <property type="evidence" value="ECO:0007669"/>
    <property type="project" value="TreeGrafter"/>
</dbReference>
<dbReference type="AlphaFoldDB" id="A0A915PXM9"/>
<feature type="region of interest" description="Disordered" evidence="1">
    <location>
        <begin position="1"/>
        <end position="29"/>
    </location>
</feature>
<dbReference type="GO" id="GO:0031468">
    <property type="term" value="P:nuclear membrane reassembly"/>
    <property type="evidence" value="ECO:0007669"/>
    <property type="project" value="TreeGrafter"/>
</dbReference>
<accession>A0A915PXM9</accession>
<dbReference type="Pfam" id="PF00789">
    <property type="entry name" value="UBX"/>
    <property type="match status" value="1"/>
</dbReference>
<evidence type="ECO:0000313" key="4">
    <source>
        <dbReference type="Proteomes" id="UP000887581"/>
    </source>
</evidence>
<dbReference type="GO" id="GO:0043130">
    <property type="term" value="F:ubiquitin binding"/>
    <property type="evidence" value="ECO:0007669"/>
    <property type="project" value="TreeGrafter"/>
</dbReference>
<dbReference type="WBParaSite" id="sdigi.contig337.g7553.t1">
    <property type="protein sequence ID" value="sdigi.contig337.g7553.t1"/>
    <property type="gene ID" value="sdigi.contig337.g7553"/>
</dbReference>
<dbReference type="Gene3D" id="3.30.420.210">
    <property type="entry name" value="SEP domain"/>
    <property type="match status" value="1"/>
</dbReference>
<dbReference type="Proteomes" id="UP000887581">
    <property type="component" value="Unplaced"/>
</dbReference>
<dbReference type="InterPro" id="IPR029071">
    <property type="entry name" value="Ubiquitin-like_domsf"/>
</dbReference>
<dbReference type="SUPFAM" id="SSF102848">
    <property type="entry name" value="NSFL1 (p97 ATPase) cofactor p47, SEP domain"/>
    <property type="match status" value="1"/>
</dbReference>
<protein>
    <submittedName>
        <fullName evidence="5">UBX domain-containing protein</fullName>
    </submittedName>
</protein>
<dbReference type="Pfam" id="PF08059">
    <property type="entry name" value="SEP"/>
    <property type="match status" value="1"/>
</dbReference>
<dbReference type="PROSITE" id="PS51399">
    <property type="entry name" value="SEP"/>
    <property type="match status" value="1"/>
</dbReference>
<dbReference type="Gene3D" id="3.10.20.90">
    <property type="entry name" value="Phosphatidylinositol 3-kinase Catalytic Subunit, Chain A, domain 1"/>
    <property type="match status" value="1"/>
</dbReference>
<dbReference type="InterPro" id="IPR012989">
    <property type="entry name" value="SEP_domain"/>
</dbReference>
<evidence type="ECO:0000256" key="1">
    <source>
        <dbReference type="SAM" id="MobiDB-lite"/>
    </source>
</evidence>
<dbReference type="GO" id="GO:0043161">
    <property type="term" value="P:proteasome-mediated ubiquitin-dependent protein catabolic process"/>
    <property type="evidence" value="ECO:0007669"/>
    <property type="project" value="TreeGrafter"/>
</dbReference>
<dbReference type="GO" id="GO:0061025">
    <property type="term" value="P:membrane fusion"/>
    <property type="evidence" value="ECO:0007669"/>
    <property type="project" value="TreeGrafter"/>
</dbReference>
<name>A0A915PXM9_9BILA</name>
<feature type="domain" description="SEP" evidence="3">
    <location>
        <begin position="125"/>
        <end position="190"/>
    </location>
</feature>
<dbReference type="PROSITE" id="PS50033">
    <property type="entry name" value="UBX"/>
    <property type="match status" value="1"/>
</dbReference>
<dbReference type="GO" id="GO:0007030">
    <property type="term" value="P:Golgi organization"/>
    <property type="evidence" value="ECO:0007669"/>
    <property type="project" value="TreeGrafter"/>
</dbReference>
<keyword evidence="4" id="KW-1185">Reference proteome</keyword>
<dbReference type="PANTHER" id="PTHR23333">
    <property type="entry name" value="UBX DOMAIN CONTAINING PROTEIN"/>
    <property type="match status" value="1"/>
</dbReference>
<dbReference type="InterPro" id="IPR001012">
    <property type="entry name" value="UBX_dom"/>
</dbReference>
<evidence type="ECO:0000259" key="3">
    <source>
        <dbReference type="PROSITE" id="PS51399"/>
    </source>
</evidence>
<dbReference type="GO" id="GO:0000045">
    <property type="term" value="P:autophagosome assembly"/>
    <property type="evidence" value="ECO:0007669"/>
    <property type="project" value="TreeGrafter"/>
</dbReference>
<dbReference type="GO" id="GO:0005634">
    <property type="term" value="C:nucleus"/>
    <property type="evidence" value="ECO:0007669"/>
    <property type="project" value="TreeGrafter"/>
</dbReference>
<reference evidence="5" key="1">
    <citation type="submission" date="2022-11" db="UniProtKB">
        <authorList>
            <consortium name="WormBaseParasite"/>
        </authorList>
    </citation>
    <scope>IDENTIFICATION</scope>
</reference>
<feature type="domain" description="UBX" evidence="2">
    <location>
        <begin position="247"/>
        <end position="324"/>
    </location>
</feature>
<dbReference type="SUPFAM" id="SSF54236">
    <property type="entry name" value="Ubiquitin-like"/>
    <property type="match status" value="1"/>
</dbReference>